<accession>A0A2C9JX60</accession>
<dbReference type="SUPFAM" id="SSF52799">
    <property type="entry name" value="(Phosphotyrosine protein) phosphatases II"/>
    <property type="match status" value="1"/>
</dbReference>
<proteinExistence type="predicted"/>
<gene>
    <name evidence="3" type="primary">106071555</name>
</gene>
<dbReference type="PANTHER" id="PTHR45734:SF10">
    <property type="entry name" value="BLISTERY, ISOFORM A"/>
    <property type="match status" value="1"/>
</dbReference>
<dbReference type="PROSITE" id="PS51181">
    <property type="entry name" value="PPASE_TENSIN"/>
    <property type="match status" value="1"/>
</dbReference>
<evidence type="ECO:0000259" key="2">
    <source>
        <dbReference type="PROSITE" id="PS51181"/>
    </source>
</evidence>
<reference evidence="3" key="1">
    <citation type="submission" date="2020-05" db="UniProtKB">
        <authorList>
            <consortium name="EnsemblMetazoa"/>
        </authorList>
    </citation>
    <scope>IDENTIFICATION</scope>
    <source>
        <strain evidence="3">BB02</strain>
    </source>
</reference>
<organism evidence="3 4">
    <name type="scientific">Biomphalaria glabrata</name>
    <name type="common">Bloodfluke planorb</name>
    <name type="synonym">Freshwater snail</name>
    <dbReference type="NCBI Taxonomy" id="6526"/>
    <lineage>
        <taxon>Eukaryota</taxon>
        <taxon>Metazoa</taxon>
        <taxon>Spiralia</taxon>
        <taxon>Lophotrochozoa</taxon>
        <taxon>Mollusca</taxon>
        <taxon>Gastropoda</taxon>
        <taxon>Heterobranchia</taxon>
        <taxon>Euthyneura</taxon>
        <taxon>Panpulmonata</taxon>
        <taxon>Hygrophila</taxon>
        <taxon>Lymnaeoidea</taxon>
        <taxon>Planorbidae</taxon>
        <taxon>Biomphalaria</taxon>
    </lineage>
</organism>
<evidence type="ECO:0000256" key="1">
    <source>
        <dbReference type="SAM" id="MobiDB-lite"/>
    </source>
</evidence>
<feature type="region of interest" description="Disordered" evidence="1">
    <location>
        <begin position="47"/>
        <end position="102"/>
    </location>
</feature>
<name>A0A2C9JX60_BIOGL</name>
<dbReference type="PANTHER" id="PTHR45734">
    <property type="entry name" value="TENSIN"/>
    <property type="match status" value="1"/>
</dbReference>
<feature type="domain" description="Phosphatase tensin-type" evidence="2">
    <location>
        <begin position="232"/>
        <end position="382"/>
    </location>
</feature>
<sequence>MSPPSSSYKYRIYNVHEGGGPNRMAAGGRLNRSFDVSDFTRWSELEEMGLTNGGPGEYGQSQRTGRTMDRGHHTRSSRSTERTLDAPRTTTSRSGRILDRSPDARKFDRSFEVRHSERSYDRHEFNPTFDRGYDFANGLEPRSAGPIQYGYRPTVSVQRSASNADRSNIPQSRSFGPGLYREARLDVPSMSRSVSNDAVTKSHQTSLKSVGQSHSTMSTSTMRDMLNKSLDQSQIEGGLSLDLVYITERIISMTFPTEGHDTTYAFQLKEAVNMLRTKHADNYLILNLSEKRQDLTKANPQVKEYGWPDHLAPPLERLCSLCKSVDSWLNSDIRNVVVLHCKGGRSRLASIIAAYLHYSNICARYSHLSLVSCGVEHVSFKT</sequence>
<dbReference type="Proteomes" id="UP000076420">
    <property type="component" value="Unassembled WGS sequence"/>
</dbReference>
<evidence type="ECO:0000313" key="3">
    <source>
        <dbReference type="EnsemblMetazoa" id="BGLB009445-PB"/>
    </source>
</evidence>
<dbReference type="VEuPathDB" id="VectorBase:BGLB009445"/>
<dbReference type="AlphaFoldDB" id="A0A2C9JX60"/>
<dbReference type="InterPro" id="IPR029023">
    <property type="entry name" value="Tensin_phosphatase"/>
</dbReference>
<dbReference type="KEGG" id="bgt:106071555"/>
<dbReference type="EnsemblMetazoa" id="BGLB009445-RB">
    <property type="protein sequence ID" value="BGLB009445-PB"/>
    <property type="gene ID" value="BGLB009445"/>
</dbReference>
<dbReference type="OrthoDB" id="6273691at2759"/>
<dbReference type="Gene3D" id="3.90.190.10">
    <property type="entry name" value="Protein tyrosine phosphatase superfamily"/>
    <property type="match status" value="1"/>
</dbReference>
<evidence type="ECO:0000313" key="4">
    <source>
        <dbReference type="Proteomes" id="UP000076420"/>
    </source>
</evidence>
<dbReference type="GO" id="GO:0005925">
    <property type="term" value="C:focal adhesion"/>
    <property type="evidence" value="ECO:0007669"/>
    <property type="project" value="TreeGrafter"/>
</dbReference>
<dbReference type="STRING" id="6526.A0A2C9JX60"/>
<dbReference type="VEuPathDB" id="VectorBase:BGLAX_041779"/>
<dbReference type="InterPro" id="IPR029021">
    <property type="entry name" value="Prot-tyrosine_phosphatase-like"/>
</dbReference>
<protein>
    <recommendedName>
        <fullName evidence="2">Phosphatase tensin-type domain-containing protein</fullName>
    </recommendedName>
</protein>
<dbReference type="InterPro" id="IPR051484">
    <property type="entry name" value="Tensin_PTEN_phosphatase"/>
</dbReference>
<feature type="region of interest" description="Disordered" evidence="1">
    <location>
        <begin position="191"/>
        <end position="216"/>
    </location>
</feature>